<dbReference type="SUPFAM" id="SSF54637">
    <property type="entry name" value="Thioesterase/thiol ester dehydrase-isomerase"/>
    <property type="match status" value="1"/>
</dbReference>
<name>A0ABV7FBL8_9GAMM</name>
<dbReference type="PANTHER" id="PTHR31793:SF24">
    <property type="entry name" value="LONG-CHAIN ACYL-COA THIOESTERASE FADM"/>
    <property type="match status" value="1"/>
</dbReference>
<dbReference type="GO" id="GO:0016787">
    <property type="term" value="F:hydrolase activity"/>
    <property type="evidence" value="ECO:0007669"/>
    <property type="project" value="UniProtKB-KW"/>
</dbReference>
<dbReference type="EMBL" id="JBHRTF010000002">
    <property type="protein sequence ID" value="MFC3114925.1"/>
    <property type="molecule type" value="Genomic_DNA"/>
</dbReference>
<proteinExistence type="predicted"/>
<protein>
    <submittedName>
        <fullName evidence="1">Acyl-CoA thioesterase</fullName>
        <ecNumber evidence="1">3.1.2.-</ecNumber>
    </submittedName>
</protein>
<keyword evidence="1" id="KW-0378">Hydrolase</keyword>
<evidence type="ECO:0000313" key="1">
    <source>
        <dbReference type="EMBL" id="MFC3114925.1"/>
    </source>
</evidence>
<dbReference type="InterPro" id="IPR029069">
    <property type="entry name" value="HotDog_dom_sf"/>
</dbReference>
<dbReference type="Proteomes" id="UP001595555">
    <property type="component" value="Unassembled WGS sequence"/>
</dbReference>
<dbReference type="InterPro" id="IPR050563">
    <property type="entry name" value="4-hydroxybenzoyl-CoA_TE"/>
</dbReference>
<reference evidence="2" key="1">
    <citation type="journal article" date="2019" name="Int. J. Syst. Evol. Microbiol.">
        <title>The Global Catalogue of Microorganisms (GCM) 10K type strain sequencing project: providing services to taxonomists for standard genome sequencing and annotation.</title>
        <authorList>
            <consortium name="The Broad Institute Genomics Platform"/>
            <consortium name="The Broad Institute Genome Sequencing Center for Infectious Disease"/>
            <person name="Wu L."/>
            <person name="Ma J."/>
        </authorList>
    </citation>
    <scope>NUCLEOTIDE SEQUENCE [LARGE SCALE GENOMIC DNA]</scope>
    <source>
        <strain evidence="2">KCTC 52237</strain>
    </source>
</reference>
<dbReference type="CDD" id="cd00586">
    <property type="entry name" value="4HBT"/>
    <property type="match status" value="1"/>
</dbReference>
<organism evidence="1 2">
    <name type="scientific">Cellvibrio fontiphilus</name>
    <dbReference type="NCBI Taxonomy" id="1815559"/>
    <lineage>
        <taxon>Bacteria</taxon>
        <taxon>Pseudomonadati</taxon>
        <taxon>Pseudomonadota</taxon>
        <taxon>Gammaproteobacteria</taxon>
        <taxon>Cellvibrionales</taxon>
        <taxon>Cellvibrionaceae</taxon>
        <taxon>Cellvibrio</taxon>
    </lineage>
</organism>
<dbReference type="PANTHER" id="PTHR31793">
    <property type="entry name" value="4-HYDROXYBENZOYL-COA THIOESTERASE FAMILY MEMBER"/>
    <property type="match status" value="1"/>
</dbReference>
<evidence type="ECO:0000313" key="2">
    <source>
        <dbReference type="Proteomes" id="UP001595555"/>
    </source>
</evidence>
<dbReference type="RefSeq" id="WP_378116705.1">
    <property type="nucleotide sequence ID" value="NZ_JBHRTF010000002.1"/>
</dbReference>
<comment type="caution">
    <text evidence="1">The sequence shown here is derived from an EMBL/GenBank/DDBJ whole genome shotgun (WGS) entry which is preliminary data.</text>
</comment>
<accession>A0ABV7FBL8</accession>
<dbReference type="Pfam" id="PF13279">
    <property type="entry name" value="4HBT_2"/>
    <property type="match status" value="1"/>
</dbReference>
<dbReference type="EC" id="3.1.2.-" evidence="1"/>
<sequence>MSNDINKPFYSCEIPVRWGDMDAYGHVNNTLYFRYFEEARFQWMLDKGLPLKSDTHPVVVTIGCTFMRPIFHPELLRIDVFLSEPGRSSFMVKYLVYTQSQPDTPAAEGYSKVVWVSAADGKSVPLPDNVRCWFDPQ</sequence>
<keyword evidence="2" id="KW-1185">Reference proteome</keyword>
<gene>
    <name evidence="1" type="ORF">ACFODX_05085</name>
</gene>
<dbReference type="Gene3D" id="3.10.129.10">
    <property type="entry name" value="Hotdog Thioesterase"/>
    <property type="match status" value="1"/>
</dbReference>